<evidence type="ECO:0000256" key="1">
    <source>
        <dbReference type="SAM" id="MobiDB-lite"/>
    </source>
</evidence>
<dbReference type="STRING" id="34097.SAMN02745150_00356"/>
<accession>A0A1I1DD59</accession>
<sequence>MKQVLILLILSIGLSRCEVVQDLKNNNPENNIRSLENQNPQSPIPPLPTQGELNKQWTDNLKSTTNYYWNWNVYSKLENNEIIHGSFTLKRDVKTTCSWLDRTETTYRFIRAISASKAEYEVYTAAYKGKTITAFFKEQKIILEINPWNYYTRFTEAVQGSYPSVPNFGTDILYRRP</sequence>
<name>A0A1I1DD59_BREAD</name>
<dbReference type="EMBL" id="FOKY01000001">
    <property type="protein sequence ID" value="SFB70473.1"/>
    <property type="molecule type" value="Genomic_DNA"/>
</dbReference>
<reference evidence="3" key="1">
    <citation type="submission" date="2016-10" db="EMBL/GenBank/DDBJ databases">
        <authorList>
            <person name="Varghese N."/>
            <person name="Submissions S."/>
        </authorList>
    </citation>
    <scope>NUCLEOTIDE SEQUENCE [LARGE SCALE GENOMIC DNA]</scope>
    <source>
        <strain evidence="3">ATCC 43811</strain>
    </source>
</reference>
<dbReference type="RefSeq" id="WP_092317785.1">
    <property type="nucleotide sequence ID" value="NZ_FOKY01000001.1"/>
</dbReference>
<evidence type="ECO:0000313" key="3">
    <source>
        <dbReference type="Proteomes" id="UP000240042"/>
    </source>
</evidence>
<dbReference type="Proteomes" id="UP000240042">
    <property type="component" value="Unassembled WGS sequence"/>
</dbReference>
<proteinExistence type="predicted"/>
<organism evidence="2 3">
    <name type="scientific">Brevinema andersonii</name>
    <dbReference type="NCBI Taxonomy" id="34097"/>
    <lineage>
        <taxon>Bacteria</taxon>
        <taxon>Pseudomonadati</taxon>
        <taxon>Spirochaetota</taxon>
        <taxon>Spirochaetia</taxon>
        <taxon>Brevinematales</taxon>
        <taxon>Brevinemataceae</taxon>
        <taxon>Brevinema</taxon>
    </lineage>
</organism>
<keyword evidence="3" id="KW-1185">Reference proteome</keyword>
<dbReference type="AlphaFoldDB" id="A0A1I1DD59"/>
<evidence type="ECO:0000313" key="2">
    <source>
        <dbReference type="EMBL" id="SFB70473.1"/>
    </source>
</evidence>
<protein>
    <submittedName>
        <fullName evidence="2">Uncharacterized protein</fullName>
    </submittedName>
</protein>
<gene>
    <name evidence="2" type="ORF">SAMN02745150_00356</name>
</gene>
<feature type="region of interest" description="Disordered" evidence="1">
    <location>
        <begin position="30"/>
        <end position="51"/>
    </location>
</feature>
<feature type="compositionally biased region" description="Polar residues" evidence="1">
    <location>
        <begin position="30"/>
        <end position="41"/>
    </location>
</feature>